<dbReference type="SUPFAM" id="SSF81665">
    <property type="entry name" value="Calcium ATPase, transmembrane domain M"/>
    <property type="match status" value="1"/>
</dbReference>
<reference evidence="4" key="1">
    <citation type="submission" date="2023-02" db="EMBL/GenBank/DDBJ databases">
        <title>Genome of toxic invasive species Heracleum sosnowskyi carries increased number of genes despite the absence of recent whole-genome duplications.</title>
        <authorList>
            <person name="Schelkunov M."/>
            <person name="Shtratnikova V."/>
            <person name="Makarenko M."/>
            <person name="Klepikova A."/>
            <person name="Omelchenko D."/>
            <person name="Novikova G."/>
            <person name="Obukhova E."/>
            <person name="Bogdanov V."/>
            <person name="Penin A."/>
            <person name="Logacheva M."/>
        </authorList>
    </citation>
    <scope>NUCLEOTIDE SEQUENCE</scope>
    <source>
        <strain evidence="4">Hsosn_3</strain>
        <tissue evidence="4">Leaf</tissue>
    </source>
</reference>
<gene>
    <name evidence="4" type="ORF">POM88_026695</name>
</gene>
<feature type="transmembrane region" description="Helical" evidence="2">
    <location>
        <begin position="139"/>
        <end position="164"/>
    </location>
</feature>
<dbReference type="InterPro" id="IPR023298">
    <property type="entry name" value="ATPase_P-typ_TM_dom_sf"/>
</dbReference>
<feature type="domain" description="Cation-transporting P-type ATPase N-terminal" evidence="3">
    <location>
        <begin position="95"/>
        <end position="162"/>
    </location>
</feature>
<proteinExistence type="predicted"/>
<dbReference type="Proteomes" id="UP001237642">
    <property type="component" value="Unassembled WGS sequence"/>
</dbReference>
<dbReference type="Pfam" id="PF00690">
    <property type="entry name" value="Cation_ATPase_N"/>
    <property type="match status" value="1"/>
</dbReference>
<keyword evidence="1" id="KW-0460">Magnesium</keyword>
<dbReference type="GO" id="GO:0005388">
    <property type="term" value="F:P-type calcium transporter activity"/>
    <property type="evidence" value="ECO:0007669"/>
    <property type="project" value="TreeGrafter"/>
</dbReference>
<dbReference type="EMBL" id="JAUIZM010000006">
    <property type="protein sequence ID" value="KAK1379951.1"/>
    <property type="molecule type" value="Genomic_DNA"/>
</dbReference>
<reference evidence="4" key="2">
    <citation type="submission" date="2023-05" db="EMBL/GenBank/DDBJ databases">
        <authorList>
            <person name="Schelkunov M.I."/>
        </authorList>
    </citation>
    <scope>NUCLEOTIDE SEQUENCE</scope>
    <source>
        <strain evidence="4">Hsosn_3</strain>
        <tissue evidence="4">Leaf</tissue>
    </source>
</reference>
<dbReference type="InterPro" id="IPR004014">
    <property type="entry name" value="ATPase_P-typ_cation-transptr_N"/>
</dbReference>
<keyword evidence="5" id="KW-1185">Reference proteome</keyword>
<dbReference type="AlphaFoldDB" id="A0AAD8MNV3"/>
<protein>
    <recommendedName>
        <fullName evidence="3">Cation-transporting P-type ATPase N-terminal domain-containing protein</fullName>
    </recommendedName>
</protein>
<name>A0AAD8MNV3_9APIA</name>
<keyword evidence="2" id="KW-0472">Membrane</keyword>
<comment type="caution">
    <text evidence="4">The sequence shown here is derived from an EMBL/GenBank/DDBJ whole genome shotgun (WGS) entry which is preliminary data.</text>
</comment>
<feature type="transmembrane region" description="Helical" evidence="2">
    <location>
        <begin position="176"/>
        <end position="195"/>
    </location>
</feature>
<evidence type="ECO:0000313" key="5">
    <source>
        <dbReference type="Proteomes" id="UP001237642"/>
    </source>
</evidence>
<keyword evidence="2" id="KW-1133">Transmembrane helix</keyword>
<accession>A0AAD8MNV3</accession>
<evidence type="ECO:0000313" key="4">
    <source>
        <dbReference type="EMBL" id="KAK1379951.1"/>
    </source>
</evidence>
<evidence type="ECO:0000256" key="2">
    <source>
        <dbReference type="SAM" id="Phobius"/>
    </source>
</evidence>
<sequence length="207" mass="23240">MSLIIDKNLHCMDSMVQLKSISNLSRKRWHLAFAASYSSRAFSHPIKASEPQDSMEITAEHVIDVSPSPSFTNIGRYRLTQLVKERDLAKIATLGGVEGLVFSLKTDLEHGIPADSDDILQRQEAFGKNTYIRPPKKSFFGFAMEILILPRIRVILACAGISFAFDMKSDGPKGCLNAGMLFLYLFLYIFMYALLKYGKAQNSTSFR</sequence>
<dbReference type="GO" id="GO:0005886">
    <property type="term" value="C:plasma membrane"/>
    <property type="evidence" value="ECO:0007669"/>
    <property type="project" value="TreeGrafter"/>
</dbReference>
<evidence type="ECO:0000256" key="1">
    <source>
        <dbReference type="ARBA" id="ARBA00022842"/>
    </source>
</evidence>
<organism evidence="4 5">
    <name type="scientific">Heracleum sosnowskyi</name>
    <dbReference type="NCBI Taxonomy" id="360622"/>
    <lineage>
        <taxon>Eukaryota</taxon>
        <taxon>Viridiplantae</taxon>
        <taxon>Streptophyta</taxon>
        <taxon>Embryophyta</taxon>
        <taxon>Tracheophyta</taxon>
        <taxon>Spermatophyta</taxon>
        <taxon>Magnoliopsida</taxon>
        <taxon>eudicotyledons</taxon>
        <taxon>Gunneridae</taxon>
        <taxon>Pentapetalae</taxon>
        <taxon>asterids</taxon>
        <taxon>campanulids</taxon>
        <taxon>Apiales</taxon>
        <taxon>Apiaceae</taxon>
        <taxon>Apioideae</taxon>
        <taxon>apioid superclade</taxon>
        <taxon>Tordylieae</taxon>
        <taxon>Tordyliinae</taxon>
        <taxon>Heracleum</taxon>
    </lineage>
</organism>
<evidence type="ECO:0000259" key="3">
    <source>
        <dbReference type="Pfam" id="PF00690"/>
    </source>
</evidence>
<dbReference type="PANTHER" id="PTHR24093">
    <property type="entry name" value="CATION TRANSPORTING ATPASE"/>
    <property type="match status" value="1"/>
</dbReference>
<dbReference type="PANTHER" id="PTHR24093:SF434">
    <property type="entry name" value="CALCIUM-TRANSPORTING ATPASE 13, PLASMA MEMBRANE-TYPE-RELATED"/>
    <property type="match status" value="1"/>
</dbReference>
<keyword evidence="2" id="KW-0812">Transmembrane</keyword>